<evidence type="ECO:0000259" key="8">
    <source>
        <dbReference type="Pfam" id="PF14698"/>
    </source>
</evidence>
<evidence type="ECO:0000256" key="3">
    <source>
        <dbReference type="ARBA" id="ARBA00005552"/>
    </source>
</evidence>
<dbReference type="InterPro" id="IPR029419">
    <property type="entry name" value="Arg_succ_lyase_C"/>
</dbReference>
<dbReference type="RefSeq" id="WP_057624633.1">
    <property type="nucleotide sequence ID" value="NZ_LKHV02000001.1"/>
</dbReference>
<comment type="catalytic activity">
    <reaction evidence="1 6">
        <text>2-(N(omega)-L-arginino)succinate = fumarate + L-arginine</text>
        <dbReference type="Rhea" id="RHEA:24020"/>
        <dbReference type="ChEBI" id="CHEBI:29806"/>
        <dbReference type="ChEBI" id="CHEBI:32682"/>
        <dbReference type="ChEBI" id="CHEBI:57472"/>
        <dbReference type="EC" id="4.3.2.1"/>
    </reaction>
</comment>
<dbReference type="OrthoDB" id="9769623at2"/>
<dbReference type="PATRIC" id="fig|1590042.3.peg.1566"/>
<keyword evidence="6" id="KW-0963">Cytoplasm</keyword>
<comment type="caution">
    <text evidence="9">The sequence shown here is derived from an EMBL/GenBank/DDBJ whole genome shotgun (WGS) entry which is preliminary data.</text>
</comment>
<evidence type="ECO:0000256" key="6">
    <source>
        <dbReference type="HAMAP-Rule" id="MF_00006"/>
    </source>
</evidence>
<evidence type="ECO:0000256" key="5">
    <source>
        <dbReference type="ARBA" id="ARBA00022571"/>
    </source>
</evidence>
<dbReference type="PROSITE" id="PS00163">
    <property type="entry name" value="FUMARATE_LYASES"/>
    <property type="match status" value="1"/>
</dbReference>
<dbReference type="EMBL" id="LKHV02000001">
    <property type="protein sequence ID" value="MCS5708092.1"/>
    <property type="molecule type" value="Genomic_DNA"/>
</dbReference>
<dbReference type="InterPro" id="IPR000362">
    <property type="entry name" value="Fumarate_lyase_fam"/>
</dbReference>
<dbReference type="GO" id="GO:0042450">
    <property type="term" value="P:L-arginine biosynthetic process via ornithine"/>
    <property type="evidence" value="ECO:0007669"/>
    <property type="project" value="UniProtKB-UniRule"/>
</dbReference>
<comment type="similarity">
    <text evidence="3">In the N-terminal section; belongs to the lyase 1 family. Argininosuccinate lyase subfamily.</text>
</comment>
<dbReference type="NCBIfam" id="TIGR00838">
    <property type="entry name" value="argH"/>
    <property type="match status" value="1"/>
</dbReference>
<gene>
    <name evidence="9" type="primary">argH1</name>
    <name evidence="6 10" type="synonym">argH</name>
    <name evidence="10" type="ORF">CC99x_004160</name>
    <name evidence="9" type="ORF">CC99x_01541</name>
</gene>
<dbReference type="PANTHER" id="PTHR43814">
    <property type="entry name" value="ARGININOSUCCINATE LYASE"/>
    <property type="match status" value="1"/>
</dbReference>
<dbReference type="Gene3D" id="1.20.200.10">
    <property type="entry name" value="Fumarase/aspartase (Central domain)"/>
    <property type="match status" value="1"/>
</dbReference>
<dbReference type="GO" id="GO:0004056">
    <property type="term" value="F:argininosuccinate lyase activity"/>
    <property type="evidence" value="ECO:0007669"/>
    <property type="project" value="UniProtKB-UniRule"/>
</dbReference>
<evidence type="ECO:0000259" key="7">
    <source>
        <dbReference type="Pfam" id="PF00206"/>
    </source>
</evidence>
<evidence type="ECO:0000313" key="10">
    <source>
        <dbReference type="EMBL" id="MCS5708092.1"/>
    </source>
</evidence>
<comment type="subcellular location">
    <subcellularLocation>
        <location evidence="6">Cytoplasm</location>
    </subcellularLocation>
</comment>
<evidence type="ECO:0000256" key="1">
    <source>
        <dbReference type="ARBA" id="ARBA00000985"/>
    </source>
</evidence>
<evidence type="ECO:0000256" key="2">
    <source>
        <dbReference type="ARBA" id="ARBA00004941"/>
    </source>
</evidence>
<protein>
    <recommendedName>
        <fullName evidence="4 6">Argininosuccinate lyase</fullName>
        <shortName evidence="6">ASAL</shortName>
        <ecNumber evidence="4 6">4.3.2.1</ecNumber>
    </recommendedName>
    <alternativeName>
        <fullName evidence="6">Arginosuccinase</fullName>
    </alternativeName>
</protein>
<dbReference type="HAMAP" id="MF_00006">
    <property type="entry name" value="Arg_succ_lyase"/>
    <property type="match status" value="1"/>
</dbReference>
<reference evidence="10" key="2">
    <citation type="journal article" date="2016" name="Genome Announc.">
        <title>Draft Genome Sequences of Two Novel Amoeba-Resistant Intranuclear Bacteria, 'Candidatus Berkiella cookevillensis' and 'Candidatus Berkiella aquae'.</title>
        <authorList>
            <person name="Mehari Y.T."/>
            <person name="Arivett B.A."/>
            <person name="Farone A.L."/>
            <person name="Gunderson J.H."/>
            <person name="Farone M.B."/>
        </authorList>
    </citation>
    <scope>NUCLEOTIDE SEQUENCE</scope>
    <source>
        <strain evidence="10">CC99</strain>
    </source>
</reference>
<evidence type="ECO:0000313" key="9">
    <source>
        <dbReference type="EMBL" id="KRG18329.1"/>
    </source>
</evidence>
<dbReference type="EMBL" id="LKHV01000007">
    <property type="protein sequence ID" value="KRG18329.1"/>
    <property type="molecule type" value="Genomic_DNA"/>
</dbReference>
<feature type="domain" description="Argininosuccinate lyase C-terminal" evidence="8">
    <location>
        <begin position="365"/>
        <end position="406"/>
    </location>
</feature>
<name>A0A0Q9YF58_9GAMM</name>
<keyword evidence="11" id="KW-1185">Reference proteome</keyword>
<keyword evidence="6 9" id="KW-0456">Lyase</keyword>
<dbReference type="CDD" id="cd01359">
    <property type="entry name" value="Argininosuccinate_lyase"/>
    <property type="match status" value="1"/>
</dbReference>
<sequence>MKTKAWGGRFQKALDPRVEKFNASLPFDHALFKHDIQGSIAHTHMLARQKLISFDEAELICAGLEQIQSELQQGLHVMDTACEDIHMLIEHLLVQKIGVIGKKLHTGRSRNDQVTLDLKLYCRENVTIIQNLLAALLQTLKDLSIQHATHIMPGYTHLQEAQPIFLGQYFSAYQAMFQRDATRIQDWFKRMNLSPLGAGALAGSSLPLDRIWVAQTLGFDNIVENALDAVSDRDYVIELCSFASILMVHLSRLSEDLIIWSTQEFNFVALDDAFATGSSLMPQKKNPDVLELVRGKSGRIFGHLMAILTVMKALPLAYNKDMQEDKEIVFDTIKTLIACLEIMPLFLNSLQFNTKQMENRVDKSFMNATNILEKLVLKGMAFRDAHHTVGQWVQMANTQNKTLQEIMQEYE</sequence>
<dbReference type="InterPro" id="IPR022761">
    <property type="entry name" value="Fumarate_lyase_N"/>
</dbReference>
<dbReference type="Pfam" id="PF00206">
    <property type="entry name" value="Lyase_1"/>
    <property type="match status" value="1"/>
</dbReference>
<dbReference type="AlphaFoldDB" id="A0A0Q9YF58"/>
<dbReference type="EC" id="4.3.2.1" evidence="4 6"/>
<dbReference type="InterPro" id="IPR009049">
    <property type="entry name" value="Argininosuccinate_lyase"/>
</dbReference>
<keyword evidence="6" id="KW-0028">Amino-acid biosynthesis</keyword>
<dbReference type="InterPro" id="IPR024083">
    <property type="entry name" value="Fumarase/histidase_N"/>
</dbReference>
<keyword evidence="5 6" id="KW-0055">Arginine biosynthesis</keyword>
<dbReference type="InterPro" id="IPR020557">
    <property type="entry name" value="Fumarate_lyase_CS"/>
</dbReference>
<organism evidence="9">
    <name type="scientific">Candidatus Berkiella cookevillensis</name>
    <dbReference type="NCBI Taxonomy" id="437022"/>
    <lineage>
        <taxon>Bacteria</taxon>
        <taxon>Pseudomonadati</taxon>
        <taxon>Pseudomonadota</taxon>
        <taxon>Gammaproteobacteria</taxon>
        <taxon>Candidatus Berkiellales</taxon>
        <taxon>Candidatus Berkiellaceae</taxon>
        <taxon>Candidatus Berkiella</taxon>
    </lineage>
</organism>
<reference evidence="10" key="3">
    <citation type="submission" date="2021-06" db="EMBL/GenBank/DDBJ databases">
        <title>Genomic Description and Analysis of Intracellular Bacteria, Candidatus Berkiella cookevillensis and Candidatus Berkiella aquae.</title>
        <authorList>
            <person name="Kidane D.T."/>
            <person name="Mehari Y.T."/>
            <person name="Rice F.C."/>
            <person name="Arivett B.A."/>
            <person name="Farone A.L."/>
            <person name="Berk S.G."/>
            <person name="Farone M.B."/>
        </authorList>
    </citation>
    <scope>NUCLEOTIDE SEQUENCE</scope>
    <source>
        <strain evidence="10">CC99</strain>
    </source>
</reference>
<reference evidence="9" key="1">
    <citation type="submission" date="2015-09" db="EMBL/GenBank/DDBJ databases">
        <title>Draft Genome Sequences of Two Novel Amoeba-resistant Intranuclear Bacteria, Candidatus Berkiella cookevillensis and Candidatus Berkiella aquae.</title>
        <authorList>
            <person name="Mehari Y.T."/>
            <person name="Arivett B.A."/>
            <person name="Farone A.L."/>
            <person name="Gunderson J.H."/>
            <person name="Farone M.B."/>
        </authorList>
    </citation>
    <scope>NUCLEOTIDE SEQUENCE [LARGE SCALE GENOMIC DNA]</scope>
    <source>
        <strain evidence="9">CC99</strain>
    </source>
</reference>
<dbReference type="PRINTS" id="PR00145">
    <property type="entry name" value="ARGSUCLYASE"/>
</dbReference>
<dbReference type="STRING" id="437022.CC99x_01541"/>
<evidence type="ECO:0000313" key="11">
    <source>
        <dbReference type="Proteomes" id="UP000051494"/>
    </source>
</evidence>
<dbReference type="PRINTS" id="PR00149">
    <property type="entry name" value="FUMRATELYASE"/>
</dbReference>
<dbReference type="Gene3D" id="1.10.40.30">
    <property type="entry name" value="Fumarase/aspartase (C-terminal domain)"/>
    <property type="match status" value="1"/>
</dbReference>
<proteinExistence type="inferred from homology"/>
<dbReference type="InterPro" id="IPR008948">
    <property type="entry name" value="L-Aspartase-like"/>
</dbReference>
<accession>A0A0Q9YF58</accession>
<dbReference type="Proteomes" id="UP000051494">
    <property type="component" value="Unassembled WGS sequence"/>
</dbReference>
<evidence type="ECO:0000256" key="4">
    <source>
        <dbReference type="ARBA" id="ARBA00012338"/>
    </source>
</evidence>
<comment type="pathway">
    <text evidence="2 6">Amino-acid biosynthesis; L-arginine biosynthesis; L-arginine from L-ornithine and carbamoyl phosphate: step 3/3.</text>
</comment>
<dbReference type="FunFam" id="1.20.200.10:FF:000002">
    <property type="entry name" value="Argininosuccinate lyase"/>
    <property type="match status" value="1"/>
</dbReference>
<feature type="domain" description="Fumarate lyase N-terminal" evidence="7">
    <location>
        <begin position="8"/>
        <end position="302"/>
    </location>
</feature>
<dbReference type="UniPathway" id="UPA00068">
    <property type="reaction ID" value="UER00114"/>
</dbReference>
<dbReference type="GO" id="GO:0005829">
    <property type="term" value="C:cytosol"/>
    <property type="evidence" value="ECO:0007669"/>
    <property type="project" value="TreeGrafter"/>
</dbReference>
<comment type="similarity">
    <text evidence="6">Belongs to the lyase 1 family. Argininosuccinate lyase subfamily.</text>
</comment>
<dbReference type="Pfam" id="PF14698">
    <property type="entry name" value="ASL_C2"/>
    <property type="match status" value="1"/>
</dbReference>
<dbReference type="PANTHER" id="PTHR43814:SF1">
    <property type="entry name" value="ARGININOSUCCINATE LYASE"/>
    <property type="match status" value="1"/>
</dbReference>
<dbReference type="Gene3D" id="1.10.275.10">
    <property type="entry name" value="Fumarase/aspartase (N-terminal domain)"/>
    <property type="match status" value="1"/>
</dbReference>
<dbReference type="SUPFAM" id="SSF48557">
    <property type="entry name" value="L-aspartase-like"/>
    <property type="match status" value="1"/>
</dbReference>